<keyword evidence="1" id="KW-1133">Transmembrane helix</keyword>
<keyword evidence="3" id="KW-1185">Reference proteome</keyword>
<keyword evidence="1" id="KW-0812">Transmembrane</keyword>
<evidence type="ECO:0000256" key="1">
    <source>
        <dbReference type="SAM" id="Phobius"/>
    </source>
</evidence>
<feature type="transmembrane region" description="Helical" evidence="1">
    <location>
        <begin position="170"/>
        <end position="189"/>
    </location>
</feature>
<feature type="transmembrane region" description="Helical" evidence="1">
    <location>
        <begin position="70"/>
        <end position="91"/>
    </location>
</feature>
<feature type="transmembrane region" description="Helical" evidence="1">
    <location>
        <begin position="45"/>
        <end position="63"/>
    </location>
</feature>
<reference evidence="2 3" key="1">
    <citation type="journal article" date="2019" name="Int. J. Syst. Evol. Microbiol.">
        <title>The Global Catalogue of Microorganisms (GCM) 10K type strain sequencing project: providing services to taxonomists for standard genome sequencing and annotation.</title>
        <authorList>
            <consortium name="The Broad Institute Genomics Platform"/>
            <consortium name="The Broad Institute Genome Sequencing Center for Infectious Disease"/>
            <person name="Wu L."/>
            <person name="Ma J."/>
        </authorList>
    </citation>
    <scope>NUCLEOTIDE SEQUENCE [LARGE SCALE GENOMIC DNA]</scope>
    <source>
        <strain evidence="2 3">JCM 16013</strain>
    </source>
</reference>
<name>A0ABN2QTP0_9ACTN</name>
<dbReference type="RefSeq" id="WP_344655942.1">
    <property type="nucleotide sequence ID" value="NZ_BAAAQM010000004.1"/>
</dbReference>
<protein>
    <recommendedName>
        <fullName evidence="4">Integral membrane protein</fullName>
    </recommendedName>
</protein>
<feature type="transmembrane region" description="Helical" evidence="1">
    <location>
        <begin position="140"/>
        <end position="158"/>
    </location>
</feature>
<feature type="transmembrane region" description="Helical" evidence="1">
    <location>
        <begin position="21"/>
        <end position="39"/>
    </location>
</feature>
<proteinExistence type="predicted"/>
<accession>A0ABN2QTP0</accession>
<dbReference type="Proteomes" id="UP001499854">
    <property type="component" value="Unassembled WGS sequence"/>
</dbReference>
<keyword evidence="1" id="KW-0472">Membrane</keyword>
<evidence type="ECO:0000313" key="2">
    <source>
        <dbReference type="EMBL" id="GAA1957880.1"/>
    </source>
</evidence>
<sequence>MPATANAAAAAEAPTLREARAGVFAALCVLVAALGHDSFSASTIPLWALFVGGLSVFLLAQLFTRRERGLPTILLLMGGVQFGLHNLFGLAQRLAADSTPMPMAMGPRGAWWCGHDEPSGVTQAMLHAAGMPPSQHTMTAGMWASHIVAAVVAAWWLRRGEAAVWALGRALALALITPLILLAAVLTPWTPPRRVAPVVGSVPDRLGPGRFLRFTLARRGPPVTAAAAV</sequence>
<comment type="caution">
    <text evidence="2">The sequence shown here is derived from an EMBL/GenBank/DDBJ whole genome shotgun (WGS) entry which is preliminary data.</text>
</comment>
<dbReference type="EMBL" id="BAAAQM010000004">
    <property type="protein sequence ID" value="GAA1957880.1"/>
    <property type="molecule type" value="Genomic_DNA"/>
</dbReference>
<evidence type="ECO:0008006" key="4">
    <source>
        <dbReference type="Google" id="ProtNLM"/>
    </source>
</evidence>
<evidence type="ECO:0000313" key="3">
    <source>
        <dbReference type="Proteomes" id="UP001499854"/>
    </source>
</evidence>
<gene>
    <name evidence="2" type="ORF">GCM10009838_12450</name>
</gene>
<organism evidence="2 3">
    <name type="scientific">Catenulispora subtropica</name>
    <dbReference type="NCBI Taxonomy" id="450798"/>
    <lineage>
        <taxon>Bacteria</taxon>
        <taxon>Bacillati</taxon>
        <taxon>Actinomycetota</taxon>
        <taxon>Actinomycetes</taxon>
        <taxon>Catenulisporales</taxon>
        <taxon>Catenulisporaceae</taxon>
        <taxon>Catenulispora</taxon>
    </lineage>
</organism>